<dbReference type="KEGG" id="ceh:CEW89_05245"/>
<evidence type="ECO:0000256" key="4">
    <source>
        <dbReference type="ARBA" id="ARBA00022452"/>
    </source>
</evidence>
<feature type="short sequence motif" description="TonB C-terminal box" evidence="11">
    <location>
        <begin position="809"/>
        <end position="826"/>
    </location>
</feature>
<feature type="domain" description="TonB-dependent receptor plug" evidence="15">
    <location>
        <begin position="200"/>
        <end position="307"/>
    </location>
</feature>
<sequence>MSFFLMKSHMMRVISSPSISTMGLSTLILVIWGSSMRGLGESLSFRPYPRRVEDVHTIVYQIFTKLRVAVGGAACCGLRLCPISRQFMPSRNVILKLTEKLRIHTRRLIRFPGRCMPVPGSPRSPNPAPEITKAQDSTDPETSEGILMTVFLWPERARARLLLSAALVLPGLPLAAQDMTQLDLIVVQGETEEGAETLSGGSVSTIDGTALVETYGGDVATAVRNAPGAFTRSPSDSPAVSVNIRGMQGFGRVNTMIDGIPQTFRNMSGHGGSYDDQVYLDPGLLAEADIAKGAVAGAAGMGALAGAANFRTIGIDDLLEEGETSGGMVRLSFGDNGKDAAATFAGAMQSADGVFGGMAAVSGYNDGPYQDGDGTETSEYYKDEPRTLLAKMRYRPSSDLEFNLTAQDYDNTFYPTSSSGYIWDVKRQSVVAEMAYDPGDPLIDVSAKLYWQELDFSFPTGEGKTSGSYLGRDGTDATLGGDLSNTSRIALANGELLLNYGVAYTENDFDINEYGGSNSDGKLAKSGAFLSAAYAIGNWELGAGLRYDHYKLTGLIDSDEVSRSAGEWNPNLSARYHLSDAWSVYGSYAQTMRAPTVTEMFYGGGSHATAANSVLTNPDLEAEKAETFEIGVSFAREGLWAEAVLFQSDIDDYIGYQQDTDSNVRYVNIDGTTHMRGLELSGGFENDRFFGSLAFTLSDTDQPIATYAGYGQDQYGELPDQYLTLDLGMKLLEGDARIGTRVRYVGESSIAIMSFVTGEGTVQPVDDYTVVDLYASWDVTDSLELYANIENVADTYYVDASTGSVDYSNDFGGRGRTIQVGMTYRF</sequence>
<evidence type="ECO:0000259" key="15">
    <source>
        <dbReference type="Pfam" id="PF07715"/>
    </source>
</evidence>
<evidence type="ECO:0000256" key="1">
    <source>
        <dbReference type="ARBA" id="ARBA00004571"/>
    </source>
</evidence>
<accession>A0A291G9B9</accession>
<keyword evidence="6" id="KW-0732">Signal</keyword>
<reference evidence="16 17" key="1">
    <citation type="submission" date="2017-06" db="EMBL/GenBank/DDBJ databases">
        <title>Celeribacter sp. TSPH2 complete genome sequence.</title>
        <authorList>
            <person name="Woo J.-H."/>
            <person name="Kim H.-S."/>
        </authorList>
    </citation>
    <scope>NUCLEOTIDE SEQUENCE [LARGE SCALE GENOMIC DNA]</scope>
    <source>
        <strain evidence="16 17">TSPH2</strain>
    </source>
</reference>
<keyword evidence="17" id="KW-1185">Reference proteome</keyword>
<evidence type="ECO:0000256" key="12">
    <source>
        <dbReference type="RuleBase" id="RU003357"/>
    </source>
</evidence>
<dbReference type="Gene3D" id="2.170.130.10">
    <property type="entry name" value="TonB-dependent receptor, plug domain"/>
    <property type="match status" value="1"/>
</dbReference>
<evidence type="ECO:0000256" key="5">
    <source>
        <dbReference type="ARBA" id="ARBA00022692"/>
    </source>
</evidence>
<proteinExistence type="inferred from homology"/>
<keyword evidence="9 10" id="KW-0998">Cell outer membrane</keyword>
<dbReference type="PANTHER" id="PTHR30069:SF41">
    <property type="entry name" value="HEME_HEMOPEXIN UTILIZATION PROTEIN C"/>
    <property type="match status" value="1"/>
</dbReference>
<protein>
    <recommendedName>
        <fullName evidence="18">TonB-dependent receptor</fullName>
    </recommendedName>
</protein>
<evidence type="ECO:0000256" key="6">
    <source>
        <dbReference type="ARBA" id="ARBA00022729"/>
    </source>
</evidence>
<dbReference type="AlphaFoldDB" id="A0A291G9B9"/>
<dbReference type="Proteomes" id="UP000217935">
    <property type="component" value="Chromosome"/>
</dbReference>
<dbReference type="GO" id="GO:0044718">
    <property type="term" value="P:siderophore transmembrane transport"/>
    <property type="evidence" value="ECO:0007669"/>
    <property type="project" value="TreeGrafter"/>
</dbReference>
<keyword evidence="3 10" id="KW-0813">Transport</keyword>
<evidence type="ECO:0008006" key="18">
    <source>
        <dbReference type="Google" id="ProtNLM"/>
    </source>
</evidence>
<dbReference type="Gene3D" id="2.40.170.20">
    <property type="entry name" value="TonB-dependent receptor, beta-barrel domain"/>
    <property type="match status" value="1"/>
</dbReference>
<dbReference type="NCBIfam" id="TIGR01785">
    <property type="entry name" value="TonB-hemin"/>
    <property type="match status" value="1"/>
</dbReference>
<evidence type="ECO:0000313" key="16">
    <source>
        <dbReference type="EMBL" id="ATG47029.1"/>
    </source>
</evidence>
<dbReference type="PROSITE" id="PS52016">
    <property type="entry name" value="TONB_DEPENDENT_REC_3"/>
    <property type="match status" value="1"/>
</dbReference>
<dbReference type="InterPro" id="IPR011276">
    <property type="entry name" value="TonB_haem/Hb_rcpt"/>
</dbReference>
<evidence type="ECO:0000256" key="13">
    <source>
        <dbReference type="SAM" id="MobiDB-lite"/>
    </source>
</evidence>
<dbReference type="GO" id="GO:0009279">
    <property type="term" value="C:cell outer membrane"/>
    <property type="evidence" value="ECO:0007669"/>
    <property type="project" value="UniProtKB-SubCell"/>
</dbReference>
<dbReference type="InterPro" id="IPR036942">
    <property type="entry name" value="Beta-barrel_TonB_sf"/>
</dbReference>
<keyword evidence="8 10" id="KW-0472">Membrane</keyword>
<dbReference type="InterPro" id="IPR039426">
    <property type="entry name" value="TonB-dep_rcpt-like"/>
</dbReference>
<keyword evidence="7 12" id="KW-0798">TonB box</keyword>
<keyword evidence="5 10" id="KW-0812">Transmembrane</keyword>
<evidence type="ECO:0000259" key="14">
    <source>
        <dbReference type="Pfam" id="PF00593"/>
    </source>
</evidence>
<evidence type="ECO:0000256" key="8">
    <source>
        <dbReference type="ARBA" id="ARBA00023136"/>
    </source>
</evidence>
<dbReference type="Pfam" id="PF07715">
    <property type="entry name" value="Plug"/>
    <property type="match status" value="1"/>
</dbReference>
<evidence type="ECO:0000313" key="17">
    <source>
        <dbReference type="Proteomes" id="UP000217935"/>
    </source>
</evidence>
<name>A0A291G9B9_9RHOB</name>
<dbReference type="InterPro" id="IPR000531">
    <property type="entry name" value="Beta-barrel_TonB"/>
</dbReference>
<dbReference type="InterPro" id="IPR010917">
    <property type="entry name" value="TonB_rcpt_CS"/>
</dbReference>
<dbReference type="GO" id="GO:0015232">
    <property type="term" value="F:heme transmembrane transporter activity"/>
    <property type="evidence" value="ECO:0007669"/>
    <property type="project" value="InterPro"/>
</dbReference>
<organism evidence="16 17">
    <name type="scientific">Celeribacter ethanolicus</name>
    <dbReference type="NCBI Taxonomy" id="1758178"/>
    <lineage>
        <taxon>Bacteria</taxon>
        <taxon>Pseudomonadati</taxon>
        <taxon>Pseudomonadota</taxon>
        <taxon>Alphaproteobacteria</taxon>
        <taxon>Rhodobacterales</taxon>
        <taxon>Roseobacteraceae</taxon>
        <taxon>Celeribacter</taxon>
    </lineage>
</organism>
<dbReference type="CDD" id="cd01347">
    <property type="entry name" value="ligand_gated_channel"/>
    <property type="match status" value="1"/>
</dbReference>
<dbReference type="InterPro" id="IPR012910">
    <property type="entry name" value="Plug_dom"/>
</dbReference>
<dbReference type="PROSITE" id="PS01156">
    <property type="entry name" value="TONB_DEPENDENT_REC_2"/>
    <property type="match status" value="1"/>
</dbReference>
<dbReference type="GO" id="GO:0015344">
    <property type="term" value="F:siderophore uptake transmembrane transporter activity"/>
    <property type="evidence" value="ECO:0007669"/>
    <property type="project" value="TreeGrafter"/>
</dbReference>
<gene>
    <name evidence="16" type="ORF">CEW89_05245</name>
</gene>
<evidence type="ECO:0000256" key="11">
    <source>
        <dbReference type="PROSITE-ProRule" id="PRU10144"/>
    </source>
</evidence>
<evidence type="ECO:0000256" key="10">
    <source>
        <dbReference type="PROSITE-ProRule" id="PRU01360"/>
    </source>
</evidence>
<dbReference type="STRING" id="1758178.GCA_001550095_00530"/>
<evidence type="ECO:0000256" key="9">
    <source>
        <dbReference type="ARBA" id="ARBA00023237"/>
    </source>
</evidence>
<dbReference type="PANTHER" id="PTHR30069">
    <property type="entry name" value="TONB-DEPENDENT OUTER MEMBRANE RECEPTOR"/>
    <property type="match status" value="1"/>
</dbReference>
<dbReference type="EMBL" id="CP022196">
    <property type="protein sequence ID" value="ATG47029.1"/>
    <property type="molecule type" value="Genomic_DNA"/>
</dbReference>
<feature type="domain" description="TonB-dependent receptor-like beta-barrel" evidence="14">
    <location>
        <begin position="388"/>
        <end position="792"/>
    </location>
</feature>
<keyword evidence="4 10" id="KW-1134">Transmembrane beta strand</keyword>
<feature type="compositionally biased region" description="Pro residues" evidence="13">
    <location>
        <begin position="119"/>
        <end position="128"/>
    </location>
</feature>
<evidence type="ECO:0000256" key="3">
    <source>
        <dbReference type="ARBA" id="ARBA00022448"/>
    </source>
</evidence>
<feature type="region of interest" description="Disordered" evidence="13">
    <location>
        <begin position="115"/>
        <end position="142"/>
    </location>
</feature>
<evidence type="ECO:0000256" key="2">
    <source>
        <dbReference type="ARBA" id="ARBA00009810"/>
    </source>
</evidence>
<evidence type="ECO:0000256" key="7">
    <source>
        <dbReference type="ARBA" id="ARBA00023077"/>
    </source>
</evidence>
<comment type="similarity">
    <text evidence="2 10 12">Belongs to the TonB-dependent receptor family.</text>
</comment>
<comment type="subcellular location">
    <subcellularLocation>
        <location evidence="1 10">Cell outer membrane</location>
        <topology evidence="1 10">Multi-pass membrane protein</topology>
    </subcellularLocation>
</comment>
<dbReference type="Pfam" id="PF00593">
    <property type="entry name" value="TonB_dep_Rec_b-barrel"/>
    <property type="match status" value="1"/>
</dbReference>
<dbReference type="InterPro" id="IPR037066">
    <property type="entry name" value="Plug_dom_sf"/>
</dbReference>
<dbReference type="SUPFAM" id="SSF56935">
    <property type="entry name" value="Porins"/>
    <property type="match status" value="1"/>
</dbReference>